<sequence>MARLVPLYEGISLRELEGNILCEFGVDEGLFVAALSYWPSTSLELATGIKTLPVLLTSDGAIRYFLQHLREFGVDEGLFVAALSNWLPTCLELATGIKTPPVLLTSDGAIKYFLQHLRVKGAMNLFVRFEIGCTNNKFIDDLGMSFVTLATCKPTGTSNVSYGSSRRGFLSREAPKNVQKEARKEVPKARVVNLEDVEFVREVERVEEEMKDGSAVGEKQFKRHDFWGSNVVTVIYNEDETVEKLKKKSGPYRYNYTTKDAFDHVVEVGGTRNVNADYGDDKKPWMGGQL</sequence>
<proteinExistence type="predicted"/>
<evidence type="ECO:0000313" key="1">
    <source>
        <dbReference type="EMBL" id="KAH0873116.1"/>
    </source>
</evidence>
<dbReference type="Proteomes" id="UP000824890">
    <property type="component" value="Unassembled WGS sequence"/>
</dbReference>
<accession>A0ABQ7YYV7</accession>
<reference evidence="1 2" key="1">
    <citation type="submission" date="2021-05" db="EMBL/GenBank/DDBJ databases">
        <title>Genome Assembly of Synthetic Allotetraploid Brassica napus Reveals Homoeologous Exchanges between Subgenomes.</title>
        <authorList>
            <person name="Davis J.T."/>
        </authorList>
    </citation>
    <scope>NUCLEOTIDE SEQUENCE [LARGE SCALE GENOMIC DNA]</scope>
    <source>
        <strain evidence="2">cv. Da-Ae</strain>
        <tissue evidence="1">Seedling</tissue>
    </source>
</reference>
<organism evidence="1 2">
    <name type="scientific">Brassica napus</name>
    <name type="common">Rape</name>
    <dbReference type="NCBI Taxonomy" id="3708"/>
    <lineage>
        <taxon>Eukaryota</taxon>
        <taxon>Viridiplantae</taxon>
        <taxon>Streptophyta</taxon>
        <taxon>Embryophyta</taxon>
        <taxon>Tracheophyta</taxon>
        <taxon>Spermatophyta</taxon>
        <taxon>Magnoliopsida</taxon>
        <taxon>eudicotyledons</taxon>
        <taxon>Gunneridae</taxon>
        <taxon>Pentapetalae</taxon>
        <taxon>rosids</taxon>
        <taxon>malvids</taxon>
        <taxon>Brassicales</taxon>
        <taxon>Brassicaceae</taxon>
        <taxon>Brassiceae</taxon>
        <taxon>Brassica</taxon>
    </lineage>
</organism>
<dbReference type="EMBL" id="JAGKQM010000016">
    <property type="protein sequence ID" value="KAH0873116.1"/>
    <property type="molecule type" value="Genomic_DNA"/>
</dbReference>
<keyword evidence="2" id="KW-1185">Reference proteome</keyword>
<name>A0ABQ7YYV7_BRANA</name>
<evidence type="ECO:0000313" key="2">
    <source>
        <dbReference type="Proteomes" id="UP000824890"/>
    </source>
</evidence>
<protein>
    <submittedName>
        <fullName evidence="1">Uncharacterized protein</fullName>
    </submittedName>
</protein>
<gene>
    <name evidence="1" type="ORF">HID58_070478</name>
</gene>
<comment type="caution">
    <text evidence="1">The sequence shown here is derived from an EMBL/GenBank/DDBJ whole genome shotgun (WGS) entry which is preliminary data.</text>
</comment>